<protein>
    <recommendedName>
        <fullName evidence="1">Formyl transferase N-terminal domain-containing protein</fullName>
    </recommendedName>
</protein>
<dbReference type="GO" id="GO:0005739">
    <property type="term" value="C:mitochondrion"/>
    <property type="evidence" value="ECO:0007669"/>
    <property type="project" value="TreeGrafter"/>
</dbReference>
<gene>
    <name evidence="2" type="ORF">TNIN_470191</name>
</gene>
<dbReference type="GO" id="GO:0004479">
    <property type="term" value="F:methionyl-tRNA formyltransferase activity"/>
    <property type="evidence" value="ECO:0007669"/>
    <property type="project" value="TreeGrafter"/>
</dbReference>
<name>A0A8X6YQ12_9ARAC</name>
<dbReference type="PANTHER" id="PTHR11138:SF5">
    <property type="entry name" value="METHIONYL-TRNA FORMYLTRANSFERASE, MITOCHONDRIAL"/>
    <property type="match status" value="1"/>
</dbReference>
<dbReference type="PANTHER" id="PTHR11138">
    <property type="entry name" value="METHIONYL-TRNA FORMYLTRANSFERASE"/>
    <property type="match status" value="1"/>
</dbReference>
<dbReference type="EMBL" id="BMAV01022306">
    <property type="protein sequence ID" value="GFY77050.1"/>
    <property type="molecule type" value="Genomic_DNA"/>
</dbReference>
<reference evidence="2" key="1">
    <citation type="submission" date="2020-08" db="EMBL/GenBank/DDBJ databases">
        <title>Multicomponent nature underlies the extraordinary mechanical properties of spider dragline silk.</title>
        <authorList>
            <person name="Kono N."/>
            <person name="Nakamura H."/>
            <person name="Mori M."/>
            <person name="Yoshida Y."/>
            <person name="Ohtoshi R."/>
            <person name="Malay A.D."/>
            <person name="Moran D.A.P."/>
            <person name="Tomita M."/>
            <person name="Numata K."/>
            <person name="Arakawa K."/>
        </authorList>
    </citation>
    <scope>NUCLEOTIDE SEQUENCE</scope>
</reference>
<sequence length="230" mass="26265">MFNLLKSLDRVKLKVCFSAHRFFTINSCLRNKNCENKHPWKIVFYGTDDLSKVTLNALYTNSISSIDSKIVDEVDVVCIKSDCPFPLGICYLQIVFMHANMGKILPIQVFPKWRGTPIIHTVLNGDAETGVTITQVSPNKFDVGKILMQEKYIIPEGCSAIALTRELSKVAADLIMKTLRNLPYYVENSYPQPKEGAKYARKIKPEQGNINWEQDSSLFIYRKYKAFHGF</sequence>
<evidence type="ECO:0000259" key="1">
    <source>
        <dbReference type="Pfam" id="PF00551"/>
    </source>
</evidence>
<dbReference type="InterPro" id="IPR002376">
    <property type="entry name" value="Formyl_transf_N"/>
</dbReference>
<evidence type="ECO:0000313" key="2">
    <source>
        <dbReference type="EMBL" id="GFY77050.1"/>
    </source>
</evidence>
<organism evidence="2 3">
    <name type="scientific">Trichonephila inaurata madagascariensis</name>
    <dbReference type="NCBI Taxonomy" id="2747483"/>
    <lineage>
        <taxon>Eukaryota</taxon>
        <taxon>Metazoa</taxon>
        <taxon>Ecdysozoa</taxon>
        <taxon>Arthropoda</taxon>
        <taxon>Chelicerata</taxon>
        <taxon>Arachnida</taxon>
        <taxon>Araneae</taxon>
        <taxon>Araneomorphae</taxon>
        <taxon>Entelegynae</taxon>
        <taxon>Araneoidea</taxon>
        <taxon>Nephilidae</taxon>
        <taxon>Trichonephila</taxon>
        <taxon>Trichonephila inaurata</taxon>
    </lineage>
</organism>
<evidence type="ECO:0000313" key="3">
    <source>
        <dbReference type="Proteomes" id="UP000886998"/>
    </source>
</evidence>
<accession>A0A8X6YQ12</accession>
<feature type="non-terminal residue" evidence="2">
    <location>
        <position position="1"/>
    </location>
</feature>
<dbReference type="Proteomes" id="UP000886998">
    <property type="component" value="Unassembled WGS sequence"/>
</dbReference>
<comment type="caution">
    <text evidence="2">The sequence shown here is derived from an EMBL/GenBank/DDBJ whole genome shotgun (WGS) entry which is preliminary data.</text>
</comment>
<dbReference type="Gene3D" id="3.40.50.12230">
    <property type="match status" value="1"/>
</dbReference>
<dbReference type="Pfam" id="PF00551">
    <property type="entry name" value="Formyl_trans_N"/>
    <property type="match status" value="1"/>
</dbReference>
<dbReference type="OrthoDB" id="10268103at2759"/>
<dbReference type="SUPFAM" id="SSF53328">
    <property type="entry name" value="Formyltransferase"/>
    <property type="match status" value="1"/>
</dbReference>
<feature type="domain" description="Formyl transferase N-terminal" evidence="1">
    <location>
        <begin position="110"/>
        <end position="177"/>
    </location>
</feature>
<keyword evidence="3" id="KW-1185">Reference proteome</keyword>
<dbReference type="InterPro" id="IPR036477">
    <property type="entry name" value="Formyl_transf_N_sf"/>
</dbReference>
<proteinExistence type="predicted"/>
<dbReference type="AlphaFoldDB" id="A0A8X6YQ12"/>